<dbReference type="GO" id="GO:0016020">
    <property type="term" value="C:membrane"/>
    <property type="evidence" value="ECO:0007669"/>
    <property type="project" value="UniProtKB-SubCell"/>
</dbReference>
<sequence length="476" mass="53804">MSTIRRVVKNTILLFSSTILSYILLFFVNMYTARYLGVEGFGNLSLAFALSGIFVVFMDLGLSTLLVREVARDKSLSNKYLGSITVIKLILSLISFGIIILLVNLIHYPEEISTVIYLIIVSTIIGSFTSLFYSLFQAYEKMEYQSIGTILNSILLLSFIIFIIDTDGNIITFAQVYILVNLISLVYCFVVIKRNFMPLKLEIDFNFWKTVIITALPLSLSLIFSVIGFRIDSVLLSTINGNLAVGYYTAPYRLIEVLIFVPSVFSSAIYPVMSNFYVSSRQTLENSYEKSIKYMIIISLPIAVGVTLLADKIIILVYGYGFIPSILTLQILIWVVPLIFLTYIYGTFLVSINKQNMSLKITFIAMIINIVLNLLLLPSFSYLAASLITVITEIIALILCYYYLSKLLIKINILKLFVKPSLGSLIMGLLIIFLKTNLVVLIILSSLLYLTLLIILKTFDKEDIDLFKQFVHKVEK</sequence>
<feature type="transmembrane region" description="Helical" evidence="5">
    <location>
        <begin position="170"/>
        <end position="190"/>
    </location>
</feature>
<name>A0A7K4DLX9_9EURY</name>
<evidence type="ECO:0000256" key="5">
    <source>
        <dbReference type="SAM" id="Phobius"/>
    </source>
</evidence>
<dbReference type="Proteomes" id="UP000591058">
    <property type="component" value="Unassembled WGS sequence"/>
</dbReference>
<feature type="transmembrane region" description="Helical" evidence="5">
    <location>
        <begin position="357"/>
        <end position="376"/>
    </location>
</feature>
<dbReference type="PANTHER" id="PTHR43424">
    <property type="entry name" value="LOCUS PUTATIVE PROTEIN 1-RELATED"/>
    <property type="match status" value="1"/>
</dbReference>
<proteinExistence type="predicted"/>
<feature type="transmembrane region" description="Helical" evidence="5">
    <location>
        <begin position="147"/>
        <end position="164"/>
    </location>
</feature>
<feature type="transmembrane region" description="Helical" evidence="5">
    <location>
        <begin position="115"/>
        <end position="135"/>
    </location>
</feature>
<comment type="subcellular location">
    <subcellularLocation>
        <location evidence="1">Membrane</location>
        <topology evidence="1">Multi-pass membrane protein</topology>
    </subcellularLocation>
</comment>
<dbReference type="Pfam" id="PF01943">
    <property type="entry name" value="Polysacc_synt"/>
    <property type="match status" value="1"/>
</dbReference>
<feature type="transmembrane region" description="Helical" evidence="5">
    <location>
        <begin position="12"/>
        <end position="32"/>
    </location>
</feature>
<dbReference type="EMBL" id="JABBYL010000022">
    <property type="protein sequence ID" value="NMO09461.1"/>
    <property type="molecule type" value="Genomic_DNA"/>
</dbReference>
<evidence type="ECO:0000256" key="1">
    <source>
        <dbReference type="ARBA" id="ARBA00004141"/>
    </source>
</evidence>
<accession>A0A7K4DLX9</accession>
<feature type="transmembrane region" description="Helical" evidence="5">
    <location>
        <begin position="382"/>
        <end position="404"/>
    </location>
</feature>
<protein>
    <submittedName>
        <fullName evidence="6">Flippase</fullName>
    </submittedName>
</protein>
<dbReference type="AlphaFoldDB" id="A0A7K4DLX9"/>
<evidence type="ECO:0000313" key="6">
    <source>
        <dbReference type="EMBL" id="NMO09461.1"/>
    </source>
</evidence>
<keyword evidence="4 5" id="KW-0472">Membrane</keyword>
<feature type="transmembrane region" description="Helical" evidence="5">
    <location>
        <begin position="294"/>
        <end position="320"/>
    </location>
</feature>
<organism evidence="6 7">
    <name type="scientific">Methanobacterium subterraneum</name>
    <dbReference type="NCBI Taxonomy" id="59277"/>
    <lineage>
        <taxon>Archaea</taxon>
        <taxon>Methanobacteriati</taxon>
        <taxon>Methanobacteriota</taxon>
        <taxon>Methanomada group</taxon>
        <taxon>Methanobacteria</taxon>
        <taxon>Methanobacteriales</taxon>
        <taxon>Methanobacteriaceae</taxon>
        <taxon>Methanobacterium</taxon>
    </lineage>
</organism>
<evidence type="ECO:0000313" key="7">
    <source>
        <dbReference type="Proteomes" id="UP000591058"/>
    </source>
</evidence>
<feature type="transmembrane region" description="Helical" evidence="5">
    <location>
        <begin position="416"/>
        <end position="434"/>
    </location>
</feature>
<evidence type="ECO:0000256" key="4">
    <source>
        <dbReference type="ARBA" id="ARBA00023136"/>
    </source>
</evidence>
<dbReference type="PANTHER" id="PTHR43424:SF1">
    <property type="entry name" value="LOCUS PUTATIVE PROTEIN 1-RELATED"/>
    <property type="match status" value="1"/>
</dbReference>
<keyword evidence="2 5" id="KW-0812">Transmembrane</keyword>
<keyword evidence="3 5" id="KW-1133">Transmembrane helix</keyword>
<feature type="transmembrane region" description="Helical" evidence="5">
    <location>
        <begin position="44"/>
        <end position="68"/>
    </location>
</feature>
<comment type="caution">
    <text evidence="6">The sequence shown here is derived from an EMBL/GenBank/DDBJ whole genome shotgun (WGS) entry which is preliminary data.</text>
</comment>
<dbReference type="InterPro" id="IPR002797">
    <property type="entry name" value="Polysacc_synth"/>
</dbReference>
<feature type="transmembrane region" description="Helical" evidence="5">
    <location>
        <begin position="80"/>
        <end position="103"/>
    </location>
</feature>
<feature type="transmembrane region" description="Helical" evidence="5">
    <location>
        <begin position="211"/>
        <end position="231"/>
    </location>
</feature>
<dbReference type="InterPro" id="IPR052556">
    <property type="entry name" value="PolySynth_Transporter"/>
</dbReference>
<feature type="transmembrane region" description="Helical" evidence="5">
    <location>
        <begin position="251"/>
        <end position="273"/>
    </location>
</feature>
<feature type="transmembrane region" description="Helical" evidence="5">
    <location>
        <begin position="440"/>
        <end position="459"/>
    </location>
</feature>
<dbReference type="CDD" id="cd13128">
    <property type="entry name" value="MATE_Wzx_like"/>
    <property type="match status" value="1"/>
</dbReference>
<reference evidence="6 7" key="1">
    <citation type="submission" date="2020-04" db="EMBL/GenBank/DDBJ databases">
        <title>Draft genome of Methanobacterium subterraneum isolated from animal feces.</title>
        <authorList>
            <person name="Ouboter H.T."/>
            <person name="Berger S."/>
            <person name="Gungor E."/>
            <person name="Jetten M.S.M."/>
            <person name="Welte C.U."/>
        </authorList>
    </citation>
    <scope>NUCLEOTIDE SEQUENCE [LARGE SCALE GENOMIC DNA]</scope>
    <source>
        <strain evidence="6">HO_2020</strain>
    </source>
</reference>
<evidence type="ECO:0000256" key="2">
    <source>
        <dbReference type="ARBA" id="ARBA00022692"/>
    </source>
</evidence>
<gene>
    <name evidence="6" type="ORF">HG719_06400</name>
</gene>
<feature type="transmembrane region" description="Helical" evidence="5">
    <location>
        <begin position="326"/>
        <end position="345"/>
    </location>
</feature>
<evidence type="ECO:0000256" key="3">
    <source>
        <dbReference type="ARBA" id="ARBA00022989"/>
    </source>
</evidence>
<dbReference type="RefSeq" id="WP_169032738.1">
    <property type="nucleotide sequence ID" value="NZ_JABBYL010000022.1"/>
</dbReference>